<dbReference type="OrthoDB" id="4154127at2759"/>
<keyword evidence="2" id="KW-1185">Reference proteome</keyword>
<dbReference type="AlphaFoldDB" id="A0A1E3BFA3"/>
<proteinExistence type="predicted"/>
<accession>A0A1E3BFA3</accession>
<gene>
    <name evidence="1" type="ORF">SI65_04604</name>
</gene>
<sequence length="92" mass="10471">MECFRQIGRCLKSPFQRKQAPKGLEIGAPTNFRKEKTPVFFSDDDTLTSHSLGSTMDNDSVMNTIDLPSARGKFRHHVRRMSGRLSRSNDDL</sequence>
<dbReference type="Proteomes" id="UP000094569">
    <property type="component" value="Unassembled WGS sequence"/>
</dbReference>
<protein>
    <submittedName>
        <fullName evidence="1">Uncharacterized protein</fullName>
    </submittedName>
</protein>
<dbReference type="VEuPathDB" id="FungiDB:SI65_04604"/>
<dbReference type="EMBL" id="JXNT01000004">
    <property type="protein sequence ID" value="ODM19619.1"/>
    <property type="molecule type" value="Genomic_DNA"/>
</dbReference>
<comment type="caution">
    <text evidence="1">The sequence shown here is derived from an EMBL/GenBank/DDBJ whole genome shotgun (WGS) entry which is preliminary data.</text>
</comment>
<evidence type="ECO:0000313" key="2">
    <source>
        <dbReference type="Proteomes" id="UP000094569"/>
    </source>
</evidence>
<evidence type="ECO:0000313" key="1">
    <source>
        <dbReference type="EMBL" id="ODM19619.1"/>
    </source>
</evidence>
<organism evidence="1 2">
    <name type="scientific">Aspergillus cristatus</name>
    <name type="common">Chinese Fuzhuan brick tea-fermentation fungus</name>
    <name type="synonym">Eurotium cristatum</name>
    <dbReference type="NCBI Taxonomy" id="573508"/>
    <lineage>
        <taxon>Eukaryota</taxon>
        <taxon>Fungi</taxon>
        <taxon>Dikarya</taxon>
        <taxon>Ascomycota</taxon>
        <taxon>Pezizomycotina</taxon>
        <taxon>Eurotiomycetes</taxon>
        <taxon>Eurotiomycetidae</taxon>
        <taxon>Eurotiales</taxon>
        <taxon>Aspergillaceae</taxon>
        <taxon>Aspergillus</taxon>
        <taxon>Aspergillus subgen. Aspergillus</taxon>
    </lineage>
</organism>
<name>A0A1E3BFA3_ASPCR</name>
<reference evidence="1 2" key="1">
    <citation type="journal article" date="2016" name="BMC Genomics">
        <title>Comparative genomic and transcriptomic analyses of the Fuzhuan brick tea-fermentation fungus Aspergillus cristatus.</title>
        <authorList>
            <person name="Ge Y."/>
            <person name="Wang Y."/>
            <person name="Liu Y."/>
            <person name="Tan Y."/>
            <person name="Ren X."/>
            <person name="Zhang X."/>
            <person name="Hyde K.D."/>
            <person name="Liu Y."/>
            <person name="Liu Z."/>
        </authorList>
    </citation>
    <scope>NUCLEOTIDE SEQUENCE [LARGE SCALE GENOMIC DNA]</scope>
    <source>
        <strain evidence="1 2">GZAAS20.1005</strain>
    </source>
</reference>